<keyword evidence="4" id="KW-0274">FAD</keyword>
<keyword evidence="5" id="KW-0560">Oxidoreductase</keyword>
<evidence type="ECO:0000313" key="11">
    <source>
        <dbReference type="Proteomes" id="UP000694521"/>
    </source>
</evidence>
<reference evidence="10" key="1">
    <citation type="submission" date="2025-08" db="UniProtKB">
        <authorList>
            <consortium name="Ensembl"/>
        </authorList>
    </citation>
    <scope>IDENTIFICATION</scope>
</reference>
<dbReference type="InterPro" id="IPR017941">
    <property type="entry name" value="Rieske_2Fe-2S"/>
</dbReference>
<dbReference type="AlphaFoldDB" id="A0A8B9EU94"/>
<keyword evidence="1" id="KW-0285">Flavoprotein</keyword>
<dbReference type="Gene3D" id="3.50.50.60">
    <property type="entry name" value="FAD/NAD(P)-binding domain"/>
    <property type="match status" value="2"/>
</dbReference>
<dbReference type="GO" id="GO:0016651">
    <property type="term" value="F:oxidoreductase activity, acting on NAD(P)H"/>
    <property type="evidence" value="ECO:0007669"/>
    <property type="project" value="TreeGrafter"/>
</dbReference>
<feature type="region of interest" description="Disordered" evidence="8">
    <location>
        <begin position="1"/>
        <end position="24"/>
    </location>
</feature>
<evidence type="ECO:0000313" key="10">
    <source>
        <dbReference type="Ensembl" id="ENSACDP00005025450.1"/>
    </source>
</evidence>
<dbReference type="Pfam" id="PF00355">
    <property type="entry name" value="Rieske"/>
    <property type="match status" value="1"/>
</dbReference>
<dbReference type="InterPro" id="IPR036922">
    <property type="entry name" value="Rieske_2Fe-2S_sf"/>
</dbReference>
<proteinExistence type="predicted"/>
<accession>A0A8B9EU94</accession>
<dbReference type="GO" id="GO:0005737">
    <property type="term" value="C:cytoplasm"/>
    <property type="evidence" value="ECO:0007669"/>
    <property type="project" value="TreeGrafter"/>
</dbReference>
<name>A0A8B9EU94_ANSCY</name>
<dbReference type="GO" id="GO:0051537">
    <property type="term" value="F:2 iron, 2 sulfur cluster binding"/>
    <property type="evidence" value="ECO:0007669"/>
    <property type="project" value="UniProtKB-KW"/>
</dbReference>
<evidence type="ECO:0000256" key="7">
    <source>
        <dbReference type="ARBA" id="ARBA00023014"/>
    </source>
</evidence>
<dbReference type="Pfam" id="PF07992">
    <property type="entry name" value="Pyr_redox_2"/>
    <property type="match status" value="1"/>
</dbReference>
<feature type="domain" description="Rieske" evidence="9">
    <location>
        <begin position="33"/>
        <end position="120"/>
    </location>
</feature>
<dbReference type="PANTHER" id="PTHR43557:SF7">
    <property type="entry name" value="RIESKE DOMAIN-CONTAINING PROTEIN"/>
    <property type="match status" value="1"/>
</dbReference>
<evidence type="ECO:0000256" key="1">
    <source>
        <dbReference type="ARBA" id="ARBA00022630"/>
    </source>
</evidence>
<sequence length="515" mass="55943">MLLPSGETARTDANPFRHSPMATSMDGDDTVTAEVCNEADIGDGELCEVMVAGHPVLLVRNKKEFSALGSRCPHYGAPLSKGVLRGHRLRCPWHGACFNIKTGDIEEYPSLDCLPCFKVTCRPPSLAYVLSSLVGVAALVCAETLRQEGFTGRIIMATKEKHAPYDKSRLIKVCLQEEQDHARRGRGASLIFACFCLQAVSVDFQKQKVHFKDGSSQKYNQLLIATGSHSSFLKVPGADLQNICHLQTPEDSSKILELAAGRNVVVVGASFIGMEAAAFLSDKAAAVSVVEKDEFPFQKTLGPQVGGVCMKMLQNKGVKFYTKTELCELKGKDGKGHGQLSSLLLQTFAAFVLAPFPAGAFPSSAFLKGTSIARDSSGAILVDLHMQTNIPNVFAAGDVVSFPVALLNGEHSSIHHQQVAEAHGSIAAFNMLKKLKELHTVPFFWTTMLGKSIHYAGRTGQRRKELNRFPAELLIHQLGPGLVNTQPLSRLWERGSCGVYLKQLKLWSSGVRNPV</sequence>
<dbReference type="InterPro" id="IPR036188">
    <property type="entry name" value="FAD/NAD-bd_sf"/>
</dbReference>
<dbReference type="PRINTS" id="PR00469">
    <property type="entry name" value="PNDRDTASEII"/>
</dbReference>
<evidence type="ECO:0000256" key="6">
    <source>
        <dbReference type="ARBA" id="ARBA00023004"/>
    </source>
</evidence>
<dbReference type="CDD" id="cd03478">
    <property type="entry name" value="Rieske_AIFL_N"/>
    <property type="match status" value="1"/>
</dbReference>
<dbReference type="SUPFAM" id="SSF50022">
    <property type="entry name" value="ISP domain"/>
    <property type="match status" value="1"/>
</dbReference>
<dbReference type="SUPFAM" id="SSF51905">
    <property type="entry name" value="FAD/NAD(P)-binding domain"/>
    <property type="match status" value="2"/>
</dbReference>
<keyword evidence="6" id="KW-0408">Iron</keyword>
<dbReference type="Gene3D" id="2.102.10.10">
    <property type="entry name" value="Rieske [2Fe-2S] iron-sulphur domain"/>
    <property type="match status" value="1"/>
</dbReference>
<keyword evidence="3" id="KW-0479">Metal-binding</keyword>
<evidence type="ECO:0000256" key="3">
    <source>
        <dbReference type="ARBA" id="ARBA00022723"/>
    </source>
</evidence>
<dbReference type="InterPro" id="IPR050446">
    <property type="entry name" value="FAD-oxidoreductase/Apoptosis"/>
</dbReference>
<evidence type="ECO:0000256" key="4">
    <source>
        <dbReference type="ARBA" id="ARBA00022827"/>
    </source>
</evidence>
<dbReference type="InterPro" id="IPR023753">
    <property type="entry name" value="FAD/NAD-binding_dom"/>
</dbReference>
<evidence type="ECO:0000256" key="2">
    <source>
        <dbReference type="ARBA" id="ARBA00022714"/>
    </source>
</evidence>
<evidence type="ECO:0000256" key="8">
    <source>
        <dbReference type="SAM" id="MobiDB-lite"/>
    </source>
</evidence>
<keyword evidence="7" id="KW-0411">Iron-sulfur</keyword>
<protein>
    <recommendedName>
        <fullName evidence="9">Rieske domain-containing protein</fullName>
    </recommendedName>
</protein>
<reference evidence="10" key="2">
    <citation type="submission" date="2025-09" db="UniProtKB">
        <authorList>
            <consortium name="Ensembl"/>
        </authorList>
    </citation>
    <scope>IDENTIFICATION</scope>
</reference>
<dbReference type="Proteomes" id="UP000694521">
    <property type="component" value="Unplaced"/>
</dbReference>
<dbReference type="PANTHER" id="PTHR43557">
    <property type="entry name" value="APOPTOSIS-INDUCING FACTOR 1"/>
    <property type="match status" value="1"/>
</dbReference>
<evidence type="ECO:0000256" key="5">
    <source>
        <dbReference type="ARBA" id="ARBA00023002"/>
    </source>
</evidence>
<dbReference type="GO" id="GO:0046872">
    <property type="term" value="F:metal ion binding"/>
    <property type="evidence" value="ECO:0007669"/>
    <property type="project" value="UniProtKB-KW"/>
</dbReference>
<organism evidence="10 11">
    <name type="scientific">Anser cygnoides</name>
    <name type="common">Swan goose</name>
    <dbReference type="NCBI Taxonomy" id="8845"/>
    <lineage>
        <taxon>Eukaryota</taxon>
        <taxon>Metazoa</taxon>
        <taxon>Chordata</taxon>
        <taxon>Craniata</taxon>
        <taxon>Vertebrata</taxon>
        <taxon>Euteleostomi</taxon>
        <taxon>Archelosauria</taxon>
        <taxon>Archosauria</taxon>
        <taxon>Dinosauria</taxon>
        <taxon>Saurischia</taxon>
        <taxon>Theropoda</taxon>
        <taxon>Coelurosauria</taxon>
        <taxon>Aves</taxon>
        <taxon>Neognathae</taxon>
        <taxon>Galloanserae</taxon>
        <taxon>Anseriformes</taxon>
        <taxon>Anatidae</taxon>
        <taxon>Anserinae</taxon>
        <taxon>Anser</taxon>
    </lineage>
</organism>
<keyword evidence="2" id="KW-0001">2Fe-2S</keyword>
<keyword evidence="11" id="KW-1185">Reference proteome</keyword>
<dbReference type="PROSITE" id="PS51296">
    <property type="entry name" value="RIESKE"/>
    <property type="match status" value="1"/>
</dbReference>
<dbReference type="PRINTS" id="PR00368">
    <property type="entry name" value="FADPNR"/>
</dbReference>
<dbReference type="Ensembl" id="ENSACDT00005030351.1">
    <property type="protein sequence ID" value="ENSACDP00005025450.1"/>
    <property type="gene ID" value="ENSACDG00005018411.1"/>
</dbReference>
<evidence type="ECO:0000259" key="9">
    <source>
        <dbReference type="PROSITE" id="PS51296"/>
    </source>
</evidence>